<evidence type="ECO:0000259" key="1">
    <source>
        <dbReference type="Pfam" id="PF03372"/>
    </source>
</evidence>
<dbReference type="InterPro" id="IPR005135">
    <property type="entry name" value="Endo/exonuclease/phosphatase"/>
</dbReference>
<dbReference type="Proteomes" id="UP001652626">
    <property type="component" value="Chromosome 4"/>
</dbReference>
<accession>A0A8B8HSB6</accession>
<reference evidence="4" key="1">
    <citation type="submission" date="2025-08" db="UniProtKB">
        <authorList>
            <consortium name="RefSeq"/>
        </authorList>
    </citation>
    <scope>IDENTIFICATION</scope>
    <source>
        <tissue evidence="4">Whole body</tissue>
    </source>
</reference>
<dbReference type="OMA" id="FRLKSAC"/>
<dbReference type="PANTHER" id="PTHR12121">
    <property type="entry name" value="CARBON CATABOLITE REPRESSOR PROTEIN 4"/>
    <property type="match status" value="1"/>
</dbReference>
<sequence>MVKKCTVLFRSFKSLFSISKSNNMNQNKCYFRYIKDHGKVDISFIFSNKDNVRQFNLSRKSSETLDTLCTRIATNVQKIINKKTKNKGPNKEQEIEVKIYDNKKNPISKEATCSELFSYQEPILKISDNFYDIILNAPWVVNFNLPKSILMGFPVFPENFETHHTDIELSIFNWYRGKAYNEKGNDVSDIHIEWEFITNSYYYTPTKEDVGMKLKLACTPVNKNNIGPIVESVTKNTVEAGPGPCPFENRHVFTVNKLKEKSFRCVSYNILADLYCDSDFSRTVLHPYCPPYALHIDYRKQLIIKELKGYNADIICLQEVDLKVFNSSLKPFLGCEGLEGLFYKKGKAVAEGLACFYRKDRFKLIGEENIFLATALKTETCLKSIWDEIKDNAPLLERILDRSTVASASILQSIENLDEIILVGNTHLYFHPDADHIRLLQGGIIIYWLGDLQKKLRKQYPEKRISLILSGDFNSVPSCGIYQLYTTGSATSSLPDWKSNPNEAVTGLSLSQEISLDSACGTPQYTNYTEGFADCLDYIFYEKNNLKVEQVIPFPSIEELKTHTALPSIVFPSDHISIIADFQFK</sequence>
<dbReference type="InterPro" id="IPR048821">
    <property type="entry name" value="PDE12-like_N"/>
</dbReference>
<evidence type="ECO:0000259" key="2">
    <source>
        <dbReference type="Pfam" id="PF21171"/>
    </source>
</evidence>
<dbReference type="GO" id="GO:0004535">
    <property type="term" value="F:poly(A)-specific ribonuclease activity"/>
    <property type="evidence" value="ECO:0007669"/>
    <property type="project" value="UniProtKB-ARBA"/>
</dbReference>
<keyword evidence="3" id="KW-1185">Reference proteome</keyword>
<dbReference type="GO" id="GO:0006397">
    <property type="term" value="P:mRNA processing"/>
    <property type="evidence" value="ECO:0007669"/>
    <property type="project" value="UniProtKB-KW"/>
</dbReference>
<dbReference type="Pfam" id="PF21171">
    <property type="entry name" value="PDE12-like_N"/>
    <property type="match status" value="1"/>
</dbReference>
<dbReference type="PANTHER" id="PTHR12121:SF37">
    <property type="entry name" value="2',5'-PHOSPHODIESTERASE 12"/>
    <property type="match status" value="1"/>
</dbReference>
<gene>
    <name evidence="4" type="primary">LOC113394584</name>
</gene>
<evidence type="ECO:0000313" key="4">
    <source>
        <dbReference type="RefSeq" id="XP_026487733.2"/>
    </source>
</evidence>
<dbReference type="GO" id="GO:0000288">
    <property type="term" value="P:nuclear-transcribed mRNA catabolic process, deadenylation-dependent decay"/>
    <property type="evidence" value="ECO:0007669"/>
    <property type="project" value="TreeGrafter"/>
</dbReference>
<dbReference type="InterPro" id="IPR050410">
    <property type="entry name" value="CCR4/nocturin_mRNA_transcr"/>
</dbReference>
<protein>
    <submittedName>
        <fullName evidence="4">2',5'-phosphodiesterase 12</fullName>
    </submittedName>
</protein>
<dbReference type="OrthoDB" id="412787at2759"/>
<feature type="domain" description="Endonuclease/exonuclease/phosphatase" evidence="1">
    <location>
        <begin position="267"/>
        <end position="575"/>
    </location>
</feature>
<feature type="domain" description="2',5'-phosphodiesterase 12-like N-terminal" evidence="2">
    <location>
        <begin position="138"/>
        <end position="238"/>
    </location>
</feature>
<dbReference type="AlphaFoldDB" id="A0A8B8HSB6"/>
<organism evidence="3 4">
    <name type="scientific">Vanessa tameamea</name>
    <name type="common">Kamehameha butterfly</name>
    <dbReference type="NCBI Taxonomy" id="334116"/>
    <lineage>
        <taxon>Eukaryota</taxon>
        <taxon>Metazoa</taxon>
        <taxon>Ecdysozoa</taxon>
        <taxon>Arthropoda</taxon>
        <taxon>Hexapoda</taxon>
        <taxon>Insecta</taxon>
        <taxon>Pterygota</taxon>
        <taxon>Neoptera</taxon>
        <taxon>Endopterygota</taxon>
        <taxon>Lepidoptera</taxon>
        <taxon>Glossata</taxon>
        <taxon>Ditrysia</taxon>
        <taxon>Papilionoidea</taxon>
        <taxon>Nymphalidae</taxon>
        <taxon>Nymphalinae</taxon>
        <taxon>Vanessa</taxon>
    </lineage>
</organism>
<dbReference type="RefSeq" id="XP_026487733.2">
    <property type="nucleotide sequence ID" value="XM_026631948.2"/>
</dbReference>
<dbReference type="GO" id="GO:0005759">
    <property type="term" value="C:mitochondrial matrix"/>
    <property type="evidence" value="ECO:0007669"/>
    <property type="project" value="UniProtKB-SubCell"/>
</dbReference>
<dbReference type="GO" id="GO:0046872">
    <property type="term" value="F:metal ion binding"/>
    <property type="evidence" value="ECO:0007669"/>
    <property type="project" value="UniProtKB-KW"/>
</dbReference>
<dbReference type="GeneID" id="113394584"/>
<dbReference type="Gene3D" id="3.60.10.10">
    <property type="entry name" value="Endonuclease/exonuclease/phosphatase"/>
    <property type="match status" value="1"/>
</dbReference>
<evidence type="ECO:0000313" key="3">
    <source>
        <dbReference type="Proteomes" id="UP001652626"/>
    </source>
</evidence>
<dbReference type="Pfam" id="PF03372">
    <property type="entry name" value="Exo_endo_phos"/>
    <property type="match status" value="1"/>
</dbReference>
<name>A0A8B8HSB6_VANTA</name>
<proteinExistence type="predicted"/>
<dbReference type="SUPFAM" id="SSF56219">
    <property type="entry name" value="DNase I-like"/>
    <property type="match status" value="1"/>
</dbReference>
<dbReference type="InterPro" id="IPR036691">
    <property type="entry name" value="Endo/exonu/phosph_ase_sf"/>
</dbReference>